<keyword evidence="1" id="KW-0472">Membrane</keyword>
<feature type="transmembrane region" description="Helical" evidence="1">
    <location>
        <begin position="775"/>
        <end position="792"/>
    </location>
</feature>
<evidence type="ECO:0000313" key="3">
    <source>
        <dbReference type="Proteomes" id="UP001168363"/>
    </source>
</evidence>
<keyword evidence="1" id="KW-1133">Transmembrane helix</keyword>
<keyword evidence="1" id="KW-0812">Transmembrane</keyword>
<feature type="transmembrane region" description="Helical" evidence="1">
    <location>
        <begin position="702"/>
        <end position="719"/>
    </location>
</feature>
<evidence type="ECO:0000313" key="2">
    <source>
        <dbReference type="EMBL" id="MDO3396226.1"/>
    </source>
</evidence>
<feature type="transmembrane region" description="Helical" evidence="1">
    <location>
        <begin position="549"/>
        <end position="567"/>
    </location>
</feature>
<sequence length="810" mass="80930">MPTYARPDLCSDCGAVLPPEPDTCPRCGLPLRDPLADELLSTLRHADDLVVRLRARATAPAPAATPALAGRARRGLARRGLAQATVPQLLLALGAACLLVAAVVFLAVAWSWLGVAGRTTVLLVLTVSAGAASVLLSRRELVAAAEALCAVTLGLVVLDVLGAGESGWAPEPGTSGSGVVLGAVLVAVCLVLSGLHLRLAGARPVVAQLVTAPALLGLAGSLAAFVEERTADGGAASASGVWAGCVVAAAALVVLAVRTRLTVLRVAAGVVGGVAWLVLLAISLVDNAADLSLRGLWAEGGVTWLLVAAALALLPLLDPAVRRSAAAVVPEVVAMALGSLVLVLPALDEGADAVLVATGALVAVWGLAAAGTARVLPRRRVVPAGVALAFVAPVLVAVVSLHAVALEALLGVAAAYDATVGVRVDAPASAWDPRLLVPAVLALGVAALGAAPAARLRRTAVVVGAALAVAGLATAALLDAPLAAVVLPVALTAAAPVALGSRRAVWSGLALGAVGGVLALPSAALAALAAGVVVAACSYRALAGRAGAVEAWAALPLAGAAALWAAGDLAGVDVAHRGWATVLVVGVLALLARRAEVDVAAVLVAPWPVLAGVLAAGDLSVSLALHLTLLGALLVARALTDDRRRRVAWAGGLLLAAATWVRLADIGVEAPEAYTAPTALALLVVGLRALRRAPERSSVATLLPGLVLAVLPSLLWVLAEDPVSWRALLLGLGCLLLVLGGARLGWQAPLLVGTVAGGLLVLRELAPYAAATPQWVLLAAAGALLLVAGTTWERRVRDLRHAGHYLARLR</sequence>
<feature type="transmembrane region" description="Helical" evidence="1">
    <location>
        <begin position="175"/>
        <end position="193"/>
    </location>
</feature>
<dbReference type="NCBIfam" id="NF047321">
    <property type="entry name" value="SCO7613_CTERM"/>
    <property type="match status" value="1"/>
</dbReference>
<feature type="transmembrane region" description="Helical" evidence="1">
    <location>
        <begin position="461"/>
        <end position="484"/>
    </location>
</feature>
<feature type="transmembrane region" description="Helical" evidence="1">
    <location>
        <begin position="205"/>
        <end position="226"/>
    </location>
</feature>
<name>A0ABT8TUL5_9ACTN</name>
<feature type="transmembrane region" description="Helical" evidence="1">
    <location>
        <begin position="599"/>
        <end position="617"/>
    </location>
</feature>
<organism evidence="2 3">
    <name type="scientific">Nocardioides cremeus</name>
    <dbReference type="NCBI Taxonomy" id="3058044"/>
    <lineage>
        <taxon>Bacteria</taxon>
        <taxon>Bacillati</taxon>
        <taxon>Actinomycetota</taxon>
        <taxon>Actinomycetes</taxon>
        <taxon>Propionibacteriales</taxon>
        <taxon>Nocardioidaceae</taxon>
        <taxon>Nocardioides</taxon>
    </lineage>
</organism>
<feature type="transmembrane region" description="Helical" evidence="1">
    <location>
        <begin position="353"/>
        <end position="376"/>
    </location>
</feature>
<dbReference type="EMBL" id="JAULSC010000009">
    <property type="protein sequence ID" value="MDO3396226.1"/>
    <property type="molecule type" value="Genomic_DNA"/>
</dbReference>
<evidence type="ECO:0000256" key="1">
    <source>
        <dbReference type="SAM" id="Phobius"/>
    </source>
</evidence>
<feature type="transmembrane region" description="Helical" evidence="1">
    <location>
        <begin position="435"/>
        <end position="454"/>
    </location>
</feature>
<feature type="transmembrane region" description="Helical" evidence="1">
    <location>
        <begin position="673"/>
        <end position="690"/>
    </location>
</feature>
<comment type="caution">
    <text evidence="2">The sequence shown here is derived from an EMBL/GenBank/DDBJ whole genome shotgun (WGS) entry which is preliminary data.</text>
</comment>
<feature type="transmembrane region" description="Helical" evidence="1">
    <location>
        <begin position="749"/>
        <end position="769"/>
    </location>
</feature>
<dbReference type="InterPro" id="IPR058062">
    <property type="entry name" value="SCO7613_C"/>
</dbReference>
<feature type="transmembrane region" description="Helical" evidence="1">
    <location>
        <begin position="388"/>
        <end position="415"/>
    </location>
</feature>
<feature type="transmembrane region" description="Helical" evidence="1">
    <location>
        <begin position="119"/>
        <end position="136"/>
    </location>
</feature>
<feature type="transmembrane region" description="Helical" evidence="1">
    <location>
        <begin position="574"/>
        <end position="592"/>
    </location>
</feature>
<feature type="transmembrane region" description="Helical" evidence="1">
    <location>
        <begin position="143"/>
        <end position="163"/>
    </location>
</feature>
<feature type="transmembrane region" description="Helical" evidence="1">
    <location>
        <begin position="725"/>
        <end position="742"/>
    </location>
</feature>
<feature type="transmembrane region" description="Helical" evidence="1">
    <location>
        <begin position="238"/>
        <end position="257"/>
    </location>
</feature>
<accession>A0ABT8TUL5</accession>
<protein>
    <submittedName>
        <fullName evidence="2">Zinc ribbon domain-containing protein</fullName>
    </submittedName>
</protein>
<feature type="transmembrane region" description="Helical" evidence="1">
    <location>
        <begin position="623"/>
        <end position="640"/>
    </location>
</feature>
<feature type="transmembrane region" description="Helical" evidence="1">
    <location>
        <begin position="504"/>
        <end position="537"/>
    </location>
</feature>
<keyword evidence="3" id="KW-1185">Reference proteome</keyword>
<feature type="transmembrane region" description="Helical" evidence="1">
    <location>
        <begin position="89"/>
        <end position="113"/>
    </location>
</feature>
<proteinExistence type="predicted"/>
<feature type="transmembrane region" description="Helical" evidence="1">
    <location>
        <begin position="296"/>
        <end position="317"/>
    </location>
</feature>
<feature type="transmembrane region" description="Helical" evidence="1">
    <location>
        <begin position="264"/>
        <end position="284"/>
    </location>
</feature>
<feature type="transmembrane region" description="Helical" evidence="1">
    <location>
        <begin position="324"/>
        <end position="347"/>
    </location>
</feature>
<gene>
    <name evidence="2" type="ORF">QWJ41_10880</name>
</gene>
<feature type="transmembrane region" description="Helical" evidence="1">
    <location>
        <begin position="647"/>
        <end position="667"/>
    </location>
</feature>
<dbReference type="RefSeq" id="WP_302708124.1">
    <property type="nucleotide sequence ID" value="NZ_JAULSC010000009.1"/>
</dbReference>
<dbReference type="Proteomes" id="UP001168363">
    <property type="component" value="Unassembled WGS sequence"/>
</dbReference>
<reference evidence="2" key="1">
    <citation type="submission" date="2023-06" db="EMBL/GenBank/DDBJ databases">
        <title>Genome sequence of Nocardioides sp. SOB44.</title>
        <authorList>
            <person name="Zhang G."/>
        </authorList>
    </citation>
    <scope>NUCLEOTIDE SEQUENCE</scope>
    <source>
        <strain evidence="2">SOB44</strain>
    </source>
</reference>